<dbReference type="Proteomes" id="UP000005225">
    <property type="component" value="Unassembled WGS sequence"/>
</dbReference>
<dbReference type="HOGENOM" id="CLU_097380_0_0_1"/>
<evidence type="ECO:0000256" key="2">
    <source>
        <dbReference type="SAM" id="SignalP"/>
    </source>
</evidence>
<protein>
    <submittedName>
        <fullName evidence="3">Uncharacterized protein</fullName>
    </submittedName>
</protein>
<dbReference type="AlphaFoldDB" id="H0XK74"/>
<dbReference type="Ensembl" id="ENSOGAT00000026222.1">
    <property type="protein sequence ID" value="ENSOGAP00000016514.1"/>
    <property type="gene ID" value="ENSOGAG00000028795.1"/>
</dbReference>
<sequence>MAPLALARAVPFALLALVVLRASTWACLICFTTYTERLRICKMFAGMNSPELKRCEEVFTDAFQGLEDIEISEETFQLHQGPQSQRQRLKDTETGKTQGDRKRERGEGAETQIGEGRDLGAESKKWSKKWERVEIGMERLREGKMKVGRQRFREVSKEGDVPVYQGPSGKVETRPEVGGVVKVERGDRLRGGWRDILS</sequence>
<dbReference type="PANTHER" id="PTHR37366:SF1">
    <property type="entry name" value="SPERM ACROSOME MEMBRANE-ASSOCIATED PROTEIN 6"/>
    <property type="match status" value="1"/>
</dbReference>
<dbReference type="STRING" id="30611.ENSOGAP00000016514"/>
<reference evidence="3" key="3">
    <citation type="submission" date="2025-09" db="UniProtKB">
        <authorList>
            <consortium name="Ensembl"/>
        </authorList>
    </citation>
    <scope>IDENTIFICATION</scope>
</reference>
<accession>H0XK74</accession>
<evidence type="ECO:0000313" key="4">
    <source>
        <dbReference type="Proteomes" id="UP000005225"/>
    </source>
</evidence>
<keyword evidence="2" id="KW-0732">Signal</keyword>
<name>H0XK74_OTOGA</name>
<evidence type="ECO:0000256" key="1">
    <source>
        <dbReference type="SAM" id="MobiDB-lite"/>
    </source>
</evidence>
<dbReference type="eggNOG" id="ENOG502TE5D">
    <property type="taxonomic scope" value="Eukaryota"/>
</dbReference>
<keyword evidence="4" id="KW-1185">Reference proteome</keyword>
<feature type="compositionally biased region" description="Basic and acidic residues" evidence="1">
    <location>
        <begin position="88"/>
        <end position="108"/>
    </location>
</feature>
<evidence type="ECO:0000313" key="3">
    <source>
        <dbReference type="Ensembl" id="ENSOGAP00000016514.1"/>
    </source>
</evidence>
<feature type="chain" id="PRO_5003545314" evidence="2">
    <location>
        <begin position="27"/>
        <end position="198"/>
    </location>
</feature>
<reference evidence="3" key="2">
    <citation type="submission" date="2025-08" db="UniProtKB">
        <authorList>
            <consortium name="Ensembl"/>
        </authorList>
    </citation>
    <scope>IDENTIFICATION</scope>
</reference>
<dbReference type="GeneTree" id="ENSGT01150000290629"/>
<proteinExistence type="predicted"/>
<feature type="signal peptide" evidence="2">
    <location>
        <begin position="1"/>
        <end position="26"/>
    </location>
</feature>
<organism evidence="3 4">
    <name type="scientific">Otolemur garnettii</name>
    <name type="common">Small-eared galago</name>
    <name type="synonym">Garnett's greater bushbaby</name>
    <dbReference type="NCBI Taxonomy" id="30611"/>
    <lineage>
        <taxon>Eukaryota</taxon>
        <taxon>Metazoa</taxon>
        <taxon>Chordata</taxon>
        <taxon>Craniata</taxon>
        <taxon>Vertebrata</taxon>
        <taxon>Euteleostomi</taxon>
        <taxon>Mammalia</taxon>
        <taxon>Eutheria</taxon>
        <taxon>Euarchontoglires</taxon>
        <taxon>Primates</taxon>
        <taxon>Strepsirrhini</taxon>
        <taxon>Lorisiformes</taxon>
        <taxon>Galagidae</taxon>
        <taxon>Otolemur</taxon>
    </lineage>
</organism>
<dbReference type="EMBL" id="AAQR03184367">
    <property type="status" value="NOT_ANNOTATED_CDS"/>
    <property type="molecule type" value="Genomic_DNA"/>
</dbReference>
<dbReference type="GO" id="GO:0007342">
    <property type="term" value="P:fusion of sperm to egg plasma membrane involved in single fertilization"/>
    <property type="evidence" value="ECO:0007669"/>
    <property type="project" value="InterPro"/>
</dbReference>
<dbReference type="PANTHER" id="PTHR37366">
    <property type="entry name" value="SPERM ACROSOME MEMBRANE-ASSOCIATED PROTEIN 6"/>
    <property type="match status" value="1"/>
</dbReference>
<feature type="region of interest" description="Disordered" evidence="1">
    <location>
        <begin position="77"/>
        <end position="110"/>
    </location>
</feature>
<dbReference type="InterPro" id="IPR034549">
    <property type="entry name" value="SPACA6"/>
</dbReference>
<reference evidence="4" key="1">
    <citation type="submission" date="2011-03" db="EMBL/GenBank/DDBJ databases">
        <title>Version 3 of the genome sequence of Otolemur garnettii (Bushbaby).</title>
        <authorList>
            <consortium name="The Broad Institute Genome Sequencing Platform"/>
            <person name="Di Palma F."/>
            <person name="Johnson J."/>
            <person name="Lander E.S."/>
            <person name="Lindblad-Toh K."/>
            <person name="Jaffe D.B."/>
            <person name="Gnerre S."/>
            <person name="MacCallum I."/>
            <person name="Przybylski D."/>
            <person name="Ribeiro F.J."/>
            <person name="Burton J.N."/>
            <person name="Walker B.J."/>
            <person name="Sharpe T."/>
            <person name="Hall G."/>
        </authorList>
    </citation>
    <scope>NUCLEOTIDE SEQUENCE [LARGE SCALE GENOMIC DNA]</scope>
</reference>
<feature type="compositionally biased region" description="Polar residues" evidence="1">
    <location>
        <begin position="77"/>
        <end position="86"/>
    </location>
</feature>
<dbReference type="InParanoid" id="H0XK74"/>